<dbReference type="PANTHER" id="PTHR30290:SF9">
    <property type="entry name" value="OLIGOPEPTIDE-BINDING PROTEIN APPA"/>
    <property type="match status" value="1"/>
</dbReference>
<keyword evidence="3 4" id="KW-0732">Signal</keyword>
<dbReference type="GO" id="GO:0042597">
    <property type="term" value="C:periplasmic space"/>
    <property type="evidence" value="ECO:0007669"/>
    <property type="project" value="UniProtKB-ARBA"/>
</dbReference>
<reference evidence="6 7" key="1">
    <citation type="submission" date="2020-06" db="EMBL/GenBank/DDBJ databases">
        <title>Nonomuraea sp. SMC257, a novel actinomycete isolated from soil.</title>
        <authorList>
            <person name="Chanama M."/>
        </authorList>
    </citation>
    <scope>NUCLEOTIDE SEQUENCE [LARGE SCALE GENOMIC DNA]</scope>
    <source>
        <strain evidence="6 7">SMC257</strain>
    </source>
</reference>
<name>A0A7Y6IAT2_9ACTN</name>
<comment type="caution">
    <text evidence="6">The sequence shown here is derived from an EMBL/GenBank/DDBJ whole genome shotgun (WGS) entry which is preliminary data.</text>
</comment>
<evidence type="ECO:0000256" key="1">
    <source>
        <dbReference type="ARBA" id="ARBA00005695"/>
    </source>
</evidence>
<protein>
    <submittedName>
        <fullName evidence="6">ABC transporter substrate-binding protein</fullName>
    </submittedName>
</protein>
<dbReference type="EMBL" id="JABWGN010000009">
    <property type="protein sequence ID" value="NUW34656.1"/>
    <property type="molecule type" value="Genomic_DNA"/>
</dbReference>
<organism evidence="6 7">
    <name type="scientific">Nonomuraea montanisoli</name>
    <dbReference type="NCBI Taxonomy" id="2741721"/>
    <lineage>
        <taxon>Bacteria</taxon>
        <taxon>Bacillati</taxon>
        <taxon>Actinomycetota</taxon>
        <taxon>Actinomycetes</taxon>
        <taxon>Streptosporangiales</taxon>
        <taxon>Streptosporangiaceae</taxon>
        <taxon>Nonomuraea</taxon>
    </lineage>
</organism>
<sequence length="519" mass="54929">MTSATALARLATGVLLVLAAGCAGAPGSGAAPDTLRWAMGNAPNSLDIAHGFNDASTTVQFAVLDTMVAIGPDGRVVPRIAASWTHPDPRTYVFTLREGPRFSDGTPVTAEDAAYSLTRHLDPAVTSQAASYVTQVKKVEVTGPRTVRVTLRKPSPTFLATAALAWQIVPKKLAAAHPKDLGSPEVGTLGSGPFKVTKFSLASGVTLERNELYWGPRPALRRIEVKAISDPETLRLAVSSGEVDGTNDIQASETRKWSALRGVTTAFYPANHIAYLSLGVREGPLKDVHVRRAIAHALDRGALATLMTGGHGGIADLMLPKPQITALYGDKPPRLPAHPYDVTAAKAELARSAHPQGFTLAAPYDSGSDDVKALQAIAADLAAIGVRLDLQPLPTEQYRQRMFSHQDTPLQLVDLVYGTPDPGEVLPDLVSRASAGPQGFNFSGYGSPEMDARLDDLGTHEGADRAAAVTEVLAEIADQVPYVPLYTKEAAVALRDRYTGRFGTWTADVFSGIRPAAGA</sequence>
<dbReference type="Pfam" id="PF00496">
    <property type="entry name" value="SBP_bac_5"/>
    <property type="match status" value="1"/>
</dbReference>
<feature type="chain" id="PRO_5038613471" evidence="4">
    <location>
        <begin position="20"/>
        <end position="519"/>
    </location>
</feature>
<dbReference type="PIRSF" id="PIRSF002741">
    <property type="entry name" value="MppA"/>
    <property type="match status" value="1"/>
</dbReference>
<dbReference type="Proteomes" id="UP000586042">
    <property type="component" value="Unassembled WGS sequence"/>
</dbReference>
<dbReference type="InterPro" id="IPR039424">
    <property type="entry name" value="SBP_5"/>
</dbReference>
<evidence type="ECO:0000313" key="6">
    <source>
        <dbReference type="EMBL" id="NUW34656.1"/>
    </source>
</evidence>
<evidence type="ECO:0000256" key="3">
    <source>
        <dbReference type="ARBA" id="ARBA00022729"/>
    </source>
</evidence>
<dbReference type="Gene3D" id="3.40.190.10">
    <property type="entry name" value="Periplasmic binding protein-like II"/>
    <property type="match status" value="1"/>
</dbReference>
<dbReference type="GO" id="GO:0015833">
    <property type="term" value="P:peptide transport"/>
    <property type="evidence" value="ECO:0007669"/>
    <property type="project" value="TreeGrafter"/>
</dbReference>
<feature type="domain" description="Solute-binding protein family 5" evidence="5">
    <location>
        <begin position="76"/>
        <end position="431"/>
    </location>
</feature>
<evidence type="ECO:0000256" key="2">
    <source>
        <dbReference type="ARBA" id="ARBA00022448"/>
    </source>
</evidence>
<dbReference type="InterPro" id="IPR030678">
    <property type="entry name" value="Peptide/Ni-bd"/>
</dbReference>
<evidence type="ECO:0000313" key="7">
    <source>
        <dbReference type="Proteomes" id="UP000586042"/>
    </source>
</evidence>
<keyword evidence="2" id="KW-0813">Transport</keyword>
<comment type="similarity">
    <text evidence="1">Belongs to the bacterial solute-binding protein 5 family.</text>
</comment>
<dbReference type="InterPro" id="IPR000914">
    <property type="entry name" value="SBP_5_dom"/>
</dbReference>
<dbReference type="SUPFAM" id="SSF53850">
    <property type="entry name" value="Periplasmic binding protein-like II"/>
    <property type="match status" value="1"/>
</dbReference>
<evidence type="ECO:0000256" key="4">
    <source>
        <dbReference type="SAM" id="SignalP"/>
    </source>
</evidence>
<gene>
    <name evidence="6" type="ORF">HTZ77_24950</name>
</gene>
<dbReference type="RefSeq" id="WP_175592083.1">
    <property type="nucleotide sequence ID" value="NZ_JABWGN010000009.1"/>
</dbReference>
<dbReference type="CDD" id="cd00995">
    <property type="entry name" value="PBP2_NikA_DppA_OppA_like"/>
    <property type="match status" value="1"/>
</dbReference>
<dbReference type="GO" id="GO:1904680">
    <property type="term" value="F:peptide transmembrane transporter activity"/>
    <property type="evidence" value="ECO:0007669"/>
    <property type="project" value="TreeGrafter"/>
</dbReference>
<feature type="signal peptide" evidence="4">
    <location>
        <begin position="1"/>
        <end position="19"/>
    </location>
</feature>
<dbReference type="PANTHER" id="PTHR30290">
    <property type="entry name" value="PERIPLASMIC BINDING COMPONENT OF ABC TRANSPORTER"/>
    <property type="match status" value="1"/>
</dbReference>
<proteinExistence type="inferred from homology"/>
<dbReference type="Gene3D" id="3.10.105.10">
    <property type="entry name" value="Dipeptide-binding Protein, Domain 3"/>
    <property type="match status" value="1"/>
</dbReference>
<dbReference type="AlphaFoldDB" id="A0A7Y6IAT2"/>
<accession>A0A7Y6IAT2</accession>
<evidence type="ECO:0000259" key="5">
    <source>
        <dbReference type="Pfam" id="PF00496"/>
    </source>
</evidence>
<dbReference type="GO" id="GO:0043190">
    <property type="term" value="C:ATP-binding cassette (ABC) transporter complex"/>
    <property type="evidence" value="ECO:0007669"/>
    <property type="project" value="InterPro"/>
</dbReference>
<keyword evidence="7" id="KW-1185">Reference proteome</keyword>